<keyword evidence="4" id="KW-1185">Reference proteome</keyword>
<gene>
    <name evidence="3" type="ORF">DesfrDRAFT_3850</name>
</gene>
<protein>
    <recommendedName>
        <fullName evidence="2">6-hydroxymethylpterin diphosphokinase MptE-like domain-containing protein</fullName>
    </recommendedName>
</protein>
<name>E1K1V0_SOLFR</name>
<evidence type="ECO:0000256" key="1">
    <source>
        <dbReference type="SAM" id="Coils"/>
    </source>
</evidence>
<evidence type="ECO:0000259" key="2">
    <source>
        <dbReference type="Pfam" id="PF01973"/>
    </source>
</evidence>
<evidence type="ECO:0000313" key="3">
    <source>
        <dbReference type="EMBL" id="EFL49406.1"/>
    </source>
</evidence>
<accession>E1K1V0</accession>
<organism evidence="3 4">
    <name type="scientific">Solidesulfovibrio fructosivorans JJ]</name>
    <dbReference type="NCBI Taxonomy" id="596151"/>
    <lineage>
        <taxon>Bacteria</taxon>
        <taxon>Pseudomonadati</taxon>
        <taxon>Thermodesulfobacteriota</taxon>
        <taxon>Desulfovibrionia</taxon>
        <taxon>Desulfovibrionales</taxon>
        <taxon>Desulfovibrionaceae</taxon>
        <taxon>Solidesulfovibrio</taxon>
    </lineage>
</organism>
<evidence type="ECO:0000313" key="4">
    <source>
        <dbReference type="Proteomes" id="UP000006250"/>
    </source>
</evidence>
<dbReference type="eggNOG" id="COG2604">
    <property type="taxonomic scope" value="Bacteria"/>
</dbReference>
<dbReference type="InterPro" id="IPR002826">
    <property type="entry name" value="MptE-like"/>
</dbReference>
<dbReference type="PANTHER" id="PTHR41786:SF1">
    <property type="entry name" value="6-HYDROXYMETHYLPTERIN DIPHOSPHOKINASE MPTE-LIKE DOMAIN-CONTAINING PROTEIN"/>
    <property type="match status" value="1"/>
</dbReference>
<comment type="caution">
    <text evidence="3">The sequence shown here is derived from an EMBL/GenBank/DDBJ whole genome shotgun (WGS) entry which is preliminary data.</text>
</comment>
<dbReference type="OrthoDB" id="5440657at2"/>
<reference evidence="3 4" key="1">
    <citation type="submission" date="2010-08" db="EMBL/GenBank/DDBJ databases">
        <title>The draft genome of Desulfovibrio fructosovorans JJ.</title>
        <authorList>
            <consortium name="US DOE Joint Genome Institute (JGI-PGF)"/>
            <person name="Lucas S."/>
            <person name="Copeland A."/>
            <person name="Lapidus A."/>
            <person name="Cheng J.-F."/>
            <person name="Bruce D."/>
            <person name="Goodwin L."/>
            <person name="Pitluck S."/>
            <person name="Land M.L."/>
            <person name="Hauser L."/>
            <person name="Chang Y.-J."/>
            <person name="Jeffries C."/>
            <person name="Wall J.D."/>
            <person name="Stahl D.A."/>
            <person name="Arkin A.P."/>
            <person name="Dehal P."/>
            <person name="Stolyar S.M."/>
            <person name="Hazen T.C."/>
            <person name="Woyke T.J."/>
        </authorList>
    </citation>
    <scope>NUCLEOTIDE SEQUENCE [LARGE SCALE GENOMIC DNA]</scope>
    <source>
        <strain evidence="3 4">JJ</strain>
    </source>
</reference>
<dbReference type="Pfam" id="PF01973">
    <property type="entry name" value="MptE-like"/>
    <property type="match status" value="1"/>
</dbReference>
<proteinExistence type="predicted"/>
<sequence>MRINIFLADNLTALAEAKAPVAEWLAQNAPAPENIIPRIFENQHGIVDWRIGENRSLFSAAHPAVLYRDWRPKDKVEGGATVIIGTALGYGLNHVLTGTPVSHKVLVVEPRPEMLVACLGQTDYRPFLAAGKLAFLPPDPKVVEKALASLDVSFLFARINLRSDLPSTQIGPEYAQASAMVRAKLESLSVELTTLRHKQETMVGNELRNYSRAMEDGSLSRMAGMGRGVPAVLLGAGPSLPRFVPTLLRHRDKALFVAALQTLPVLERLGLAPDLCLGLDYNDTMLRSLDNLQDISFAADIPLIYSTKMQPAVLERYPGPTIPMWTQGGIATFVLKDQELVLDAGGNVGVTLERFLTWAGADRFIMVGQDLAWKNGSTHAAGHHSAGGNYTFSPQHDVRLKDISGEDIYTHHGFLAAKRDIEKDIAASGAKFYNLYGGGVVIKGAINIGPEDLERVDILPNGNAAREMFLGALARAARPRAKPVFSPKAESWATSLKNVSRRLEKLIRKADKHQREIKELLSQIQFFMRHDPLYMPYLYNEIMDMAGLIHTHKSYGAKELTAFKAIRRRVVTKIREIDARLGPSDSWAA</sequence>
<dbReference type="STRING" id="596151.DesfrDRAFT_3850"/>
<feature type="domain" description="6-hydroxymethylpterin diphosphokinase MptE-like" evidence="2">
    <location>
        <begin position="206"/>
        <end position="375"/>
    </location>
</feature>
<dbReference type="RefSeq" id="WP_005996671.1">
    <property type="nucleotide sequence ID" value="NZ_AECZ01000045.1"/>
</dbReference>
<dbReference type="PANTHER" id="PTHR41786">
    <property type="entry name" value="MOTILITY ACCESSORY FACTOR MAF"/>
    <property type="match status" value="1"/>
</dbReference>
<dbReference type="EMBL" id="AECZ01000045">
    <property type="protein sequence ID" value="EFL49406.1"/>
    <property type="molecule type" value="Genomic_DNA"/>
</dbReference>
<feature type="coiled-coil region" evidence="1">
    <location>
        <begin position="496"/>
        <end position="530"/>
    </location>
</feature>
<dbReference type="AlphaFoldDB" id="E1K1V0"/>
<keyword evidence="1" id="KW-0175">Coiled coil</keyword>
<dbReference type="Proteomes" id="UP000006250">
    <property type="component" value="Unassembled WGS sequence"/>
</dbReference>